<comment type="caution">
    <text evidence="11">The sequence shown here is derived from an EMBL/GenBank/DDBJ whole genome shotgun (WGS) entry which is preliminary data.</text>
</comment>
<name>A0A8H8A242_9FUNG</name>
<dbReference type="PANTHER" id="PTHR22811">
    <property type="entry name" value="TRANSMEMBRANE EMP24 DOMAIN-CONTAINING PROTEIN"/>
    <property type="match status" value="1"/>
</dbReference>
<keyword evidence="4" id="KW-0732">Signal</keyword>
<accession>A0A8H8A242</accession>
<keyword evidence="3 8" id="KW-0812">Transmembrane</keyword>
<evidence type="ECO:0000259" key="10">
    <source>
        <dbReference type="PROSITE" id="PS50866"/>
    </source>
</evidence>
<dbReference type="GO" id="GO:0016020">
    <property type="term" value="C:membrane"/>
    <property type="evidence" value="ECO:0007669"/>
    <property type="project" value="UniProtKB-SubCell"/>
</dbReference>
<dbReference type="Pfam" id="PF01105">
    <property type="entry name" value="EMP24_GP25L"/>
    <property type="match status" value="1"/>
</dbReference>
<feature type="domain" description="GOLD" evidence="10">
    <location>
        <begin position="20"/>
        <end position="121"/>
    </location>
</feature>
<dbReference type="Proteomes" id="UP000673691">
    <property type="component" value="Unassembled WGS sequence"/>
</dbReference>
<dbReference type="GO" id="GO:0012505">
    <property type="term" value="C:endomembrane system"/>
    <property type="evidence" value="ECO:0007669"/>
    <property type="project" value="UniProtKB-SubCell"/>
</dbReference>
<evidence type="ECO:0000256" key="5">
    <source>
        <dbReference type="ARBA" id="ARBA00022989"/>
    </source>
</evidence>
<evidence type="ECO:0000256" key="4">
    <source>
        <dbReference type="ARBA" id="ARBA00022729"/>
    </source>
</evidence>
<keyword evidence="12" id="KW-1185">Reference proteome</keyword>
<dbReference type="InterPro" id="IPR009038">
    <property type="entry name" value="GOLD_dom"/>
</dbReference>
<keyword evidence="11" id="KW-0675">Receptor</keyword>
<comment type="subcellular location">
    <subcellularLocation>
        <location evidence="7">Endomembrane system</location>
        <topology evidence="7">Single-pass membrane protein</topology>
    </subcellularLocation>
    <subcellularLocation>
        <location evidence="1 8">Membrane</location>
        <topology evidence="1 8">Single-pass type I membrane protein</topology>
    </subcellularLocation>
</comment>
<dbReference type="AlphaFoldDB" id="A0A8H8A242"/>
<evidence type="ECO:0000256" key="3">
    <source>
        <dbReference type="ARBA" id="ARBA00022692"/>
    </source>
</evidence>
<evidence type="ECO:0000256" key="9">
    <source>
        <dbReference type="SAM" id="Phobius"/>
    </source>
</evidence>
<comment type="similarity">
    <text evidence="2 8">Belongs to the EMP24/GP25L family.</text>
</comment>
<dbReference type="SUPFAM" id="SSF101576">
    <property type="entry name" value="Supernatant protein factor (SPF), C-terminal domain"/>
    <property type="match status" value="1"/>
</dbReference>
<organism evidence="11 12">
    <name type="scientific">Olpidium bornovanus</name>
    <dbReference type="NCBI Taxonomy" id="278681"/>
    <lineage>
        <taxon>Eukaryota</taxon>
        <taxon>Fungi</taxon>
        <taxon>Fungi incertae sedis</taxon>
        <taxon>Olpidiomycota</taxon>
        <taxon>Olpidiomycotina</taxon>
        <taxon>Olpidiomycetes</taxon>
        <taxon>Olpidiales</taxon>
        <taxon>Olpidiaceae</taxon>
        <taxon>Olpidium</taxon>
    </lineage>
</organism>
<evidence type="ECO:0000256" key="8">
    <source>
        <dbReference type="RuleBase" id="RU003827"/>
    </source>
</evidence>
<keyword evidence="6 9" id="KW-0472">Membrane</keyword>
<keyword evidence="5 9" id="KW-1133">Transmembrane helix</keyword>
<evidence type="ECO:0000256" key="7">
    <source>
        <dbReference type="ARBA" id="ARBA00037847"/>
    </source>
</evidence>
<dbReference type="PROSITE" id="PS50866">
    <property type="entry name" value="GOLD"/>
    <property type="match status" value="1"/>
</dbReference>
<dbReference type="InterPro" id="IPR015720">
    <property type="entry name" value="Emp24-like"/>
</dbReference>
<dbReference type="EMBL" id="JAEFCI010000485">
    <property type="protein sequence ID" value="KAG5463510.1"/>
    <property type="molecule type" value="Genomic_DNA"/>
</dbReference>
<reference evidence="11 12" key="1">
    <citation type="journal article" name="Sci. Rep.">
        <title>Genome-scale phylogenetic analyses confirm Olpidium as the closest living zoosporic fungus to the non-flagellated, terrestrial fungi.</title>
        <authorList>
            <person name="Chang Y."/>
            <person name="Rochon D."/>
            <person name="Sekimoto S."/>
            <person name="Wang Y."/>
            <person name="Chovatia M."/>
            <person name="Sandor L."/>
            <person name="Salamov A."/>
            <person name="Grigoriev I.V."/>
            <person name="Stajich J.E."/>
            <person name="Spatafora J.W."/>
        </authorList>
    </citation>
    <scope>NUCLEOTIDE SEQUENCE [LARGE SCALE GENOMIC DNA]</scope>
    <source>
        <strain evidence="11">S191</strain>
    </source>
</reference>
<evidence type="ECO:0000256" key="1">
    <source>
        <dbReference type="ARBA" id="ARBA00004479"/>
    </source>
</evidence>
<dbReference type="InterPro" id="IPR036598">
    <property type="entry name" value="GOLD_dom_sf"/>
</dbReference>
<sequence length="222" mass="24887">MLAPAADATYLTYRLAAHENACFYTMVPEAGKKVALYFAVSRGRPVLESRVAKGWWGVQSGGSFDIDYTVSDPKSQVLLSGQKERQGDYVLTANHVGEYSVCFSNRMSTFVDKVVDFEITAEDEHNPALADAKKAESIKGASKEHTTRMYDTSKRISDNMWRIQRLQKIGRPREHRSMATVQSTESRIFYFAVFESAMIITVAVTQVFIIRTFFGVTKKGGV</sequence>
<evidence type="ECO:0000313" key="12">
    <source>
        <dbReference type="Proteomes" id="UP000673691"/>
    </source>
</evidence>
<evidence type="ECO:0000313" key="11">
    <source>
        <dbReference type="EMBL" id="KAG5463510.1"/>
    </source>
</evidence>
<evidence type="ECO:0000256" key="6">
    <source>
        <dbReference type="ARBA" id="ARBA00023136"/>
    </source>
</evidence>
<dbReference type="SMART" id="SM01190">
    <property type="entry name" value="EMP24_GP25L"/>
    <property type="match status" value="1"/>
</dbReference>
<dbReference type="OrthoDB" id="1929172at2759"/>
<proteinExistence type="inferred from homology"/>
<gene>
    <name evidence="11" type="ORF">BJ554DRAFT_6826</name>
</gene>
<protein>
    <submittedName>
        <fullName evidence="11">Endosomal cargo receptor</fullName>
    </submittedName>
</protein>
<evidence type="ECO:0000256" key="2">
    <source>
        <dbReference type="ARBA" id="ARBA00007104"/>
    </source>
</evidence>
<feature type="transmembrane region" description="Helical" evidence="9">
    <location>
        <begin position="188"/>
        <end position="210"/>
    </location>
</feature>